<dbReference type="STRING" id="1185767.IIF7_07666"/>
<organism evidence="2 3">
    <name type="scientific">Zunongwangia atlantica 22II14-10F7</name>
    <dbReference type="NCBI Taxonomy" id="1185767"/>
    <lineage>
        <taxon>Bacteria</taxon>
        <taxon>Pseudomonadati</taxon>
        <taxon>Bacteroidota</taxon>
        <taxon>Flavobacteriia</taxon>
        <taxon>Flavobacteriales</taxon>
        <taxon>Flavobacteriaceae</taxon>
        <taxon>Zunongwangia</taxon>
    </lineage>
</organism>
<dbReference type="Pfam" id="PF22526">
    <property type="entry name" value="DUF7000"/>
    <property type="match status" value="1"/>
</dbReference>
<dbReference type="InterPro" id="IPR054269">
    <property type="entry name" value="DUF7000"/>
</dbReference>
<dbReference type="EMBL" id="ARYN01000006">
    <property type="protein sequence ID" value="ORL45980.1"/>
    <property type="molecule type" value="Genomic_DNA"/>
</dbReference>
<reference evidence="2 3" key="1">
    <citation type="submission" date="2013-04" db="EMBL/GenBank/DDBJ databases">
        <title>Zunongwangia sp. 22II14-10F7 Genome Sequencing.</title>
        <authorList>
            <person name="Lai Q."/>
            <person name="Shao Z."/>
        </authorList>
    </citation>
    <scope>NUCLEOTIDE SEQUENCE [LARGE SCALE GENOMIC DNA]</scope>
    <source>
        <strain evidence="2 3">22II14-10F7</strain>
    </source>
</reference>
<protein>
    <recommendedName>
        <fullName evidence="1">DUF7000 domain-containing protein</fullName>
    </recommendedName>
</protein>
<name>A0A1Y1T4K6_9FLAO</name>
<feature type="domain" description="DUF7000" evidence="1">
    <location>
        <begin position="20"/>
        <end position="174"/>
    </location>
</feature>
<evidence type="ECO:0000313" key="2">
    <source>
        <dbReference type="EMBL" id="ORL45980.1"/>
    </source>
</evidence>
<dbReference type="AlphaFoldDB" id="A0A1Y1T4K6"/>
<dbReference type="Proteomes" id="UP000192746">
    <property type="component" value="Unassembled WGS sequence"/>
</dbReference>
<evidence type="ECO:0000313" key="3">
    <source>
        <dbReference type="Proteomes" id="UP000192746"/>
    </source>
</evidence>
<gene>
    <name evidence="2" type="ORF">IIF7_07666</name>
</gene>
<keyword evidence="3" id="KW-1185">Reference proteome</keyword>
<sequence>MATFSKDYFSRTISLFMKNLNDYVAVYQAQLQEGDILIAYKELVSFVMKLRTDLKRNPSFDYSVTGILHGYLDYTYFYFSNDFLKSKKLKFGLVLNHLEMRFELWLLGNTAEIQKKYWTFLKETKWNKNRVEMPKYSVLEVVLIETPNFNNLLLLQKSLEIELNKNLLEISTFLYKKTNF</sequence>
<comment type="caution">
    <text evidence="2">The sequence shown here is derived from an EMBL/GenBank/DDBJ whole genome shotgun (WGS) entry which is preliminary data.</text>
</comment>
<evidence type="ECO:0000259" key="1">
    <source>
        <dbReference type="Pfam" id="PF22526"/>
    </source>
</evidence>
<accession>A0A1Y1T4K6</accession>
<proteinExistence type="predicted"/>